<organism evidence="2 3">
    <name type="scientific">Aureobasidium pullulans EXF-150</name>
    <dbReference type="NCBI Taxonomy" id="1043002"/>
    <lineage>
        <taxon>Eukaryota</taxon>
        <taxon>Fungi</taxon>
        <taxon>Dikarya</taxon>
        <taxon>Ascomycota</taxon>
        <taxon>Pezizomycotina</taxon>
        <taxon>Dothideomycetes</taxon>
        <taxon>Dothideomycetidae</taxon>
        <taxon>Dothideales</taxon>
        <taxon>Saccotheciaceae</taxon>
        <taxon>Aureobasidium</taxon>
    </lineage>
</organism>
<keyword evidence="1" id="KW-0732">Signal</keyword>
<dbReference type="RefSeq" id="XP_029765602.1">
    <property type="nucleotide sequence ID" value="XM_029904452.1"/>
</dbReference>
<gene>
    <name evidence="2" type="ORF">M438DRAFT_341188</name>
</gene>
<accession>A0A074XV83</accession>
<keyword evidence="3" id="KW-1185">Reference proteome</keyword>
<dbReference type="HOGENOM" id="CLU_2440473_0_0_1"/>
<evidence type="ECO:0000313" key="2">
    <source>
        <dbReference type="EMBL" id="KEQ89415.1"/>
    </source>
</evidence>
<feature type="signal peptide" evidence="1">
    <location>
        <begin position="1"/>
        <end position="19"/>
    </location>
</feature>
<proteinExistence type="predicted"/>
<dbReference type="AlphaFoldDB" id="A0A074XV83"/>
<sequence>MSNWTISAQLCLIWSLTKTQDGNAAGYTARTYSPELLRKTKHVLLEFGKSVWVEMAGLGPQQAKSSGLQLVPGTRRHALQSEFRVPGLSR</sequence>
<feature type="chain" id="PRO_5001702751" evidence="1">
    <location>
        <begin position="20"/>
        <end position="90"/>
    </location>
</feature>
<dbReference type="GeneID" id="40746758"/>
<name>A0A074XV83_AURPU</name>
<evidence type="ECO:0000256" key="1">
    <source>
        <dbReference type="SAM" id="SignalP"/>
    </source>
</evidence>
<protein>
    <submittedName>
        <fullName evidence="2">Uncharacterized protein</fullName>
    </submittedName>
</protein>
<reference evidence="2 3" key="1">
    <citation type="journal article" date="2014" name="BMC Genomics">
        <title>Genome sequencing of four Aureobasidium pullulans varieties: biotechnological potential, stress tolerance, and description of new species.</title>
        <authorList>
            <person name="Gostin Ar C."/>
            <person name="Ohm R.A."/>
            <person name="Kogej T."/>
            <person name="Sonjak S."/>
            <person name="Turk M."/>
            <person name="Zajc J."/>
            <person name="Zalar P."/>
            <person name="Grube M."/>
            <person name="Sun H."/>
            <person name="Han J."/>
            <person name="Sharma A."/>
            <person name="Chiniquy J."/>
            <person name="Ngan C.Y."/>
            <person name="Lipzen A."/>
            <person name="Barry K."/>
            <person name="Grigoriev I.V."/>
            <person name="Gunde-Cimerman N."/>
        </authorList>
    </citation>
    <scope>NUCLEOTIDE SEQUENCE [LARGE SCALE GENOMIC DNA]</scope>
    <source>
        <strain evidence="2 3">EXF-150</strain>
    </source>
</reference>
<dbReference type="Proteomes" id="UP000030706">
    <property type="component" value="Unassembled WGS sequence"/>
</dbReference>
<evidence type="ECO:0000313" key="3">
    <source>
        <dbReference type="Proteomes" id="UP000030706"/>
    </source>
</evidence>
<dbReference type="EMBL" id="KL584974">
    <property type="protein sequence ID" value="KEQ89415.1"/>
    <property type="molecule type" value="Genomic_DNA"/>
</dbReference>